<dbReference type="AlphaFoldDB" id="B9RPR8"/>
<organism evidence="1 2">
    <name type="scientific">Ricinus communis</name>
    <name type="common">Castor bean</name>
    <dbReference type="NCBI Taxonomy" id="3988"/>
    <lineage>
        <taxon>Eukaryota</taxon>
        <taxon>Viridiplantae</taxon>
        <taxon>Streptophyta</taxon>
        <taxon>Embryophyta</taxon>
        <taxon>Tracheophyta</taxon>
        <taxon>Spermatophyta</taxon>
        <taxon>Magnoliopsida</taxon>
        <taxon>eudicotyledons</taxon>
        <taxon>Gunneridae</taxon>
        <taxon>Pentapetalae</taxon>
        <taxon>rosids</taxon>
        <taxon>fabids</taxon>
        <taxon>Malpighiales</taxon>
        <taxon>Euphorbiaceae</taxon>
        <taxon>Acalyphoideae</taxon>
        <taxon>Acalypheae</taxon>
        <taxon>Ricinus</taxon>
    </lineage>
</organism>
<evidence type="ECO:0000313" key="2">
    <source>
        <dbReference type="Proteomes" id="UP000008311"/>
    </source>
</evidence>
<evidence type="ECO:0000313" key="1">
    <source>
        <dbReference type="EMBL" id="EEF46684.1"/>
    </source>
</evidence>
<dbReference type="InParanoid" id="B9RPR8"/>
<protein>
    <submittedName>
        <fullName evidence="1">Uncharacterized protein</fullName>
    </submittedName>
</protein>
<proteinExistence type="predicted"/>
<name>B9RPR8_RICCO</name>
<keyword evidence="2" id="KW-1185">Reference proteome</keyword>
<reference evidence="2" key="1">
    <citation type="journal article" date="2010" name="Nat. Biotechnol.">
        <title>Draft genome sequence of the oilseed species Ricinus communis.</title>
        <authorList>
            <person name="Chan A.P."/>
            <person name="Crabtree J."/>
            <person name="Zhao Q."/>
            <person name="Lorenzi H."/>
            <person name="Orvis J."/>
            <person name="Puiu D."/>
            <person name="Melake-Berhan A."/>
            <person name="Jones K.M."/>
            <person name="Redman J."/>
            <person name="Chen G."/>
            <person name="Cahoon E.B."/>
            <person name="Gedil M."/>
            <person name="Stanke M."/>
            <person name="Haas B.J."/>
            <person name="Wortman J.R."/>
            <person name="Fraser-Liggett C.M."/>
            <person name="Ravel J."/>
            <person name="Rabinowicz P.D."/>
        </authorList>
    </citation>
    <scope>NUCLEOTIDE SEQUENCE [LARGE SCALE GENOMIC DNA]</scope>
    <source>
        <strain evidence="2">cv. Hale</strain>
    </source>
</reference>
<accession>B9RPR8</accession>
<dbReference type="Proteomes" id="UP000008311">
    <property type="component" value="Unassembled WGS sequence"/>
</dbReference>
<dbReference type="EMBL" id="EQ973796">
    <property type="protein sequence ID" value="EEF46684.1"/>
    <property type="molecule type" value="Genomic_DNA"/>
</dbReference>
<gene>
    <name evidence="1" type="ORF">RCOM_1550980</name>
</gene>
<sequence>MITHLEDVGSDHHPILIHSCPSLKRMQCQSFFYSRWVEDEDTEGVVGAAWSSTTIGTPMFSVHQKIKESHNI</sequence>